<name>A0A3Q7G343_SOLLC</name>
<dbReference type="AlphaFoldDB" id="A0A3Q7G343"/>
<keyword evidence="2" id="KW-1185">Reference proteome</keyword>
<proteinExistence type="predicted"/>
<evidence type="ECO:0000313" key="2">
    <source>
        <dbReference type="Proteomes" id="UP000004994"/>
    </source>
</evidence>
<protein>
    <submittedName>
        <fullName evidence="1">Uncharacterized protein</fullName>
    </submittedName>
</protein>
<dbReference type="EnsemblPlants" id="Solyc04g025288.1.1">
    <property type="protein sequence ID" value="Solyc04g025288.1.1"/>
    <property type="gene ID" value="Solyc04g025288.1"/>
</dbReference>
<dbReference type="InParanoid" id="A0A3Q7G343"/>
<reference evidence="1" key="2">
    <citation type="submission" date="2019-01" db="UniProtKB">
        <authorList>
            <consortium name="EnsemblPlants"/>
        </authorList>
    </citation>
    <scope>IDENTIFICATION</scope>
    <source>
        <strain evidence="1">cv. Heinz 1706</strain>
    </source>
</reference>
<evidence type="ECO:0000313" key="1">
    <source>
        <dbReference type="EnsemblPlants" id="Solyc04g025288.1.1"/>
    </source>
</evidence>
<organism evidence="1">
    <name type="scientific">Solanum lycopersicum</name>
    <name type="common">Tomato</name>
    <name type="synonym">Lycopersicon esculentum</name>
    <dbReference type="NCBI Taxonomy" id="4081"/>
    <lineage>
        <taxon>Eukaryota</taxon>
        <taxon>Viridiplantae</taxon>
        <taxon>Streptophyta</taxon>
        <taxon>Embryophyta</taxon>
        <taxon>Tracheophyta</taxon>
        <taxon>Spermatophyta</taxon>
        <taxon>Magnoliopsida</taxon>
        <taxon>eudicotyledons</taxon>
        <taxon>Gunneridae</taxon>
        <taxon>Pentapetalae</taxon>
        <taxon>asterids</taxon>
        <taxon>lamiids</taxon>
        <taxon>Solanales</taxon>
        <taxon>Solanaceae</taxon>
        <taxon>Solanoideae</taxon>
        <taxon>Solaneae</taxon>
        <taxon>Solanum</taxon>
        <taxon>Solanum subgen. Lycopersicon</taxon>
    </lineage>
</organism>
<sequence>MASTSIYLSHDRKVEQQQSFQKFSALAFYASVIFKSNSWTSNCLGQVAGQISGEFTEVAIPFQRHYEWFVPMSLKPQEVFDMGEDNNVQFESSMQIETIDLALIENHFAQCPGKPLLIPTLPAKDHWLAHAITTNVVGTKAKFIVVN</sequence>
<dbReference type="Proteomes" id="UP000004994">
    <property type="component" value="Chromosome 4"/>
</dbReference>
<reference evidence="1" key="1">
    <citation type="journal article" date="2012" name="Nature">
        <title>The tomato genome sequence provides insights into fleshy fruit evolution.</title>
        <authorList>
            <consortium name="Tomato Genome Consortium"/>
        </authorList>
    </citation>
    <scope>NUCLEOTIDE SEQUENCE [LARGE SCALE GENOMIC DNA]</scope>
    <source>
        <strain evidence="1">cv. Heinz 1706</strain>
    </source>
</reference>
<accession>A0A3Q7G343</accession>
<dbReference type="Gramene" id="Solyc04g025288.1.1">
    <property type="protein sequence ID" value="Solyc04g025288.1.1"/>
    <property type="gene ID" value="Solyc04g025288.1"/>
</dbReference>